<comment type="cofactor">
    <cofactor evidence="7">
        <name>Mg(2+)</name>
        <dbReference type="ChEBI" id="CHEBI:18420"/>
    </cofactor>
    <cofactor evidence="7">
        <name>Mn(2+)</name>
        <dbReference type="ChEBI" id="CHEBI:29035"/>
    </cofactor>
    <text evidence="7">Probably binds two magnesium or manganese ions per subunit.</text>
</comment>
<dbReference type="PROSITE" id="PS51435">
    <property type="entry name" value="AP_NUCLEASE_F1_4"/>
    <property type="match status" value="1"/>
</dbReference>
<dbReference type="OrthoDB" id="9803914at2"/>
<reference evidence="10 11" key="1">
    <citation type="submission" date="2015-03" db="EMBL/GenBank/DDBJ databases">
        <title>Genome assembly of Sandaracinus amylolyticus DSM 53668.</title>
        <authorList>
            <person name="Sharma G."/>
            <person name="Subramanian S."/>
        </authorList>
    </citation>
    <scope>NUCLEOTIDE SEQUENCE [LARGE SCALE GENOMIC DNA]</scope>
    <source>
        <strain evidence="10 11">DSM 53668</strain>
    </source>
</reference>
<dbReference type="NCBIfam" id="TIGR00633">
    <property type="entry name" value="xth"/>
    <property type="match status" value="1"/>
</dbReference>
<evidence type="ECO:0000256" key="2">
    <source>
        <dbReference type="ARBA" id="ARBA00007092"/>
    </source>
</evidence>
<feature type="binding site" evidence="7">
    <location>
        <position position="260"/>
    </location>
    <ligand>
        <name>Mg(2+)</name>
        <dbReference type="ChEBI" id="CHEBI:18420"/>
        <label>1</label>
    </ligand>
</feature>
<dbReference type="GO" id="GO:0003677">
    <property type="term" value="F:DNA binding"/>
    <property type="evidence" value="ECO:0007669"/>
    <property type="project" value="InterPro"/>
</dbReference>
<keyword evidence="11" id="KW-1185">Reference proteome</keyword>
<evidence type="ECO:0000256" key="5">
    <source>
        <dbReference type="ARBA" id="ARBA00022842"/>
    </source>
</evidence>
<dbReference type="InterPro" id="IPR005135">
    <property type="entry name" value="Endo/exonuclease/phosphatase"/>
</dbReference>
<dbReference type="SUPFAM" id="SSF56219">
    <property type="entry name" value="DNase I-like"/>
    <property type="match status" value="1"/>
</dbReference>
<keyword evidence="3 7" id="KW-0479">Metal-binding</keyword>
<feature type="binding site" evidence="7">
    <location>
        <position position="160"/>
    </location>
    <ligand>
        <name>Mg(2+)</name>
        <dbReference type="ChEBI" id="CHEBI:18420"/>
        <label>1</label>
    </ligand>
</feature>
<dbReference type="GO" id="GO:0006281">
    <property type="term" value="P:DNA repair"/>
    <property type="evidence" value="ECO:0007669"/>
    <property type="project" value="InterPro"/>
</dbReference>
<evidence type="ECO:0000313" key="10">
    <source>
        <dbReference type="EMBL" id="AKF09296.1"/>
    </source>
</evidence>
<dbReference type="InterPro" id="IPR004808">
    <property type="entry name" value="AP_endonuc_1"/>
</dbReference>
<comment type="similarity">
    <text evidence="2">Belongs to the DNA repair enzymes AP/ExoA family.</text>
</comment>
<feature type="site" description="Interaction with DNA substrate" evidence="8">
    <location>
        <position position="260"/>
    </location>
</feature>
<gene>
    <name evidence="10" type="ORF">DB32_006445</name>
</gene>
<dbReference type="RefSeq" id="WP_075097675.1">
    <property type="nucleotide sequence ID" value="NZ_CP011125.1"/>
</dbReference>
<dbReference type="Pfam" id="PF03372">
    <property type="entry name" value="Exo_endo_phos"/>
    <property type="match status" value="1"/>
</dbReference>
<accession>A0A0F6W7K3</accession>
<dbReference type="CDD" id="cd09086">
    <property type="entry name" value="ExoIII-like_AP-endo"/>
    <property type="match status" value="1"/>
</dbReference>
<evidence type="ECO:0000256" key="1">
    <source>
        <dbReference type="ARBA" id="ARBA00001936"/>
    </source>
</evidence>
<feature type="site" description="Transition state stabilizer" evidence="8">
    <location>
        <position position="160"/>
    </location>
</feature>
<dbReference type="Proteomes" id="UP000034883">
    <property type="component" value="Chromosome"/>
</dbReference>
<organism evidence="10 11">
    <name type="scientific">Sandaracinus amylolyticus</name>
    <dbReference type="NCBI Taxonomy" id="927083"/>
    <lineage>
        <taxon>Bacteria</taxon>
        <taxon>Pseudomonadati</taxon>
        <taxon>Myxococcota</taxon>
        <taxon>Polyangia</taxon>
        <taxon>Polyangiales</taxon>
        <taxon>Sandaracinaceae</taxon>
        <taxon>Sandaracinus</taxon>
    </lineage>
</organism>
<feature type="domain" description="Endonuclease/exonuclease/phosphatase" evidence="9">
    <location>
        <begin position="4"/>
        <end position="260"/>
    </location>
</feature>
<dbReference type="PROSITE" id="PS00728">
    <property type="entry name" value="AP_NUCLEASE_F1_3"/>
    <property type="match status" value="1"/>
</dbReference>
<feature type="active site" evidence="6">
    <location>
        <position position="117"/>
    </location>
</feature>
<name>A0A0F6W7K3_9BACT</name>
<feature type="active site" description="Proton acceptor" evidence="6">
    <location>
        <position position="260"/>
    </location>
</feature>
<keyword evidence="7" id="KW-0464">Manganese</keyword>
<dbReference type="GO" id="GO:0046872">
    <property type="term" value="F:metal ion binding"/>
    <property type="evidence" value="ECO:0007669"/>
    <property type="project" value="UniProtKB-KW"/>
</dbReference>
<feature type="site" description="Important for catalytic activity" evidence="8">
    <location>
        <position position="229"/>
    </location>
</feature>
<protein>
    <submittedName>
        <fullName evidence="10">Exodeoxyribonuclease III</fullName>
    </submittedName>
</protein>
<dbReference type="PANTHER" id="PTHR43250:SF2">
    <property type="entry name" value="EXODEOXYRIBONUCLEASE III"/>
    <property type="match status" value="1"/>
</dbReference>
<dbReference type="KEGG" id="samy:DB32_006445"/>
<evidence type="ECO:0000256" key="8">
    <source>
        <dbReference type="PIRSR" id="PIRSR604808-3"/>
    </source>
</evidence>
<sequence>MRIATWNVNSLNARLEKVEWWLDRAKPDVLLMQETKLSDDAVPHDAFRARGYELAHHGEGRWNGVAIASRVGIEDVLTNFGEPLRPAKTSDAGDDEPLAEARMIAATCGGVRVVSLYAPNGRSLGSPFYEAKLVWLARLERWLRERNDPSAPLVVAGDYNVAPDDADVWDPAACHGGTHVSAPERDAIARLCAWGLEDAYRAKHPERGRYSWWDYRAGMFHKNFGMRIDLVLASAPAMARLVASEIDREARKGKPTPSDHAPVFVDLDTPGEAIDAGWEGAEKRVAARLKR</sequence>
<feature type="binding site" evidence="7">
    <location>
        <position position="7"/>
    </location>
    <ligand>
        <name>Mg(2+)</name>
        <dbReference type="ChEBI" id="CHEBI:18420"/>
        <label>1</label>
    </ligand>
</feature>
<evidence type="ECO:0000256" key="4">
    <source>
        <dbReference type="ARBA" id="ARBA00022801"/>
    </source>
</evidence>
<dbReference type="PANTHER" id="PTHR43250">
    <property type="entry name" value="EXODEOXYRIBONUCLEASE III"/>
    <property type="match status" value="1"/>
</dbReference>
<evidence type="ECO:0000313" key="11">
    <source>
        <dbReference type="Proteomes" id="UP000034883"/>
    </source>
</evidence>
<dbReference type="NCBIfam" id="TIGR00195">
    <property type="entry name" value="exoDNase_III"/>
    <property type="match status" value="1"/>
</dbReference>
<evidence type="ECO:0000256" key="7">
    <source>
        <dbReference type="PIRSR" id="PIRSR604808-2"/>
    </source>
</evidence>
<feature type="binding site" evidence="7">
    <location>
        <position position="34"/>
    </location>
    <ligand>
        <name>Mg(2+)</name>
        <dbReference type="ChEBI" id="CHEBI:18420"/>
        <label>1</label>
    </ligand>
</feature>
<dbReference type="InterPro" id="IPR037493">
    <property type="entry name" value="ExoIII-like"/>
</dbReference>
<dbReference type="InterPro" id="IPR036691">
    <property type="entry name" value="Endo/exonu/phosph_ase_sf"/>
</dbReference>
<dbReference type="STRING" id="927083.DB32_006445"/>
<dbReference type="GO" id="GO:0004519">
    <property type="term" value="F:endonuclease activity"/>
    <property type="evidence" value="ECO:0007669"/>
    <property type="project" value="InterPro"/>
</dbReference>
<proteinExistence type="inferred from homology"/>
<evidence type="ECO:0000259" key="9">
    <source>
        <dbReference type="Pfam" id="PF03372"/>
    </source>
</evidence>
<feature type="active site" description="Proton donor/acceptor" evidence="6">
    <location>
        <position position="158"/>
    </location>
</feature>
<dbReference type="InterPro" id="IPR020847">
    <property type="entry name" value="AP_endonuclease_F1_BS"/>
</dbReference>
<keyword evidence="5 7" id="KW-0460">Magnesium</keyword>
<feature type="binding site" evidence="7">
    <location>
        <position position="158"/>
    </location>
    <ligand>
        <name>Mg(2+)</name>
        <dbReference type="ChEBI" id="CHEBI:18420"/>
        <label>1</label>
    </ligand>
</feature>
<keyword evidence="4" id="KW-0378">Hydrolase</keyword>
<feature type="binding site" evidence="7">
    <location>
        <position position="259"/>
    </location>
    <ligand>
        <name>Mg(2+)</name>
        <dbReference type="ChEBI" id="CHEBI:18420"/>
        <label>1</label>
    </ligand>
</feature>
<dbReference type="PROSITE" id="PS00726">
    <property type="entry name" value="AP_NUCLEASE_F1_1"/>
    <property type="match status" value="1"/>
</dbReference>
<evidence type="ECO:0000256" key="3">
    <source>
        <dbReference type="ARBA" id="ARBA00022723"/>
    </source>
</evidence>
<dbReference type="InterPro" id="IPR020848">
    <property type="entry name" value="AP_endonuclease_F1_CS"/>
</dbReference>
<evidence type="ECO:0000256" key="6">
    <source>
        <dbReference type="PIRSR" id="PIRSR604808-1"/>
    </source>
</evidence>
<dbReference type="EMBL" id="CP011125">
    <property type="protein sequence ID" value="AKF09296.1"/>
    <property type="molecule type" value="Genomic_DNA"/>
</dbReference>
<dbReference type="AlphaFoldDB" id="A0A0F6W7K3"/>
<dbReference type="Gene3D" id="3.60.10.10">
    <property type="entry name" value="Endonuclease/exonuclease/phosphatase"/>
    <property type="match status" value="1"/>
</dbReference>
<comment type="cofactor">
    <cofactor evidence="1">
        <name>Mn(2+)</name>
        <dbReference type="ChEBI" id="CHEBI:29035"/>
    </cofactor>
</comment>
<dbReference type="GO" id="GO:0008311">
    <property type="term" value="F:double-stranded DNA 3'-5' DNA exonuclease activity"/>
    <property type="evidence" value="ECO:0007669"/>
    <property type="project" value="InterPro"/>
</dbReference>